<accession>A0A9N9ZI64</accession>
<dbReference type="EMBL" id="CABFOC020000061">
    <property type="protein sequence ID" value="CAH0055798.1"/>
    <property type="molecule type" value="Genomic_DNA"/>
</dbReference>
<protein>
    <submittedName>
        <fullName evidence="1">Uncharacterized protein</fullName>
    </submittedName>
</protein>
<proteinExistence type="predicted"/>
<evidence type="ECO:0000313" key="2">
    <source>
        <dbReference type="Proteomes" id="UP000775872"/>
    </source>
</evidence>
<keyword evidence="2" id="KW-1185">Reference proteome</keyword>
<dbReference type="Proteomes" id="UP000775872">
    <property type="component" value="Unassembled WGS sequence"/>
</dbReference>
<name>A0A9N9ZI64_9HYPO</name>
<evidence type="ECO:0000313" key="1">
    <source>
        <dbReference type="EMBL" id="CAH0055798.1"/>
    </source>
</evidence>
<reference evidence="1" key="1">
    <citation type="submission" date="2021-10" db="EMBL/GenBank/DDBJ databases">
        <authorList>
            <person name="Piombo E."/>
        </authorList>
    </citation>
    <scope>NUCLEOTIDE SEQUENCE</scope>
</reference>
<organism evidence="1 2">
    <name type="scientific">Clonostachys solani</name>
    <dbReference type="NCBI Taxonomy" id="160281"/>
    <lineage>
        <taxon>Eukaryota</taxon>
        <taxon>Fungi</taxon>
        <taxon>Dikarya</taxon>
        <taxon>Ascomycota</taxon>
        <taxon>Pezizomycotina</taxon>
        <taxon>Sordariomycetes</taxon>
        <taxon>Hypocreomycetidae</taxon>
        <taxon>Hypocreales</taxon>
        <taxon>Bionectriaceae</taxon>
        <taxon>Clonostachys</taxon>
    </lineage>
</organism>
<gene>
    <name evidence="1" type="ORF">CSOL1703_00018056</name>
</gene>
<comment type="caution">
    <text evidence="1">The sequence shown here is derived from an EMBL/GenBank/DDBJ whole genome shotgun (WGS) entry which is preliminary data.</text>
</comment>
<sequence length="12" mass="1411">MAKNVSRNGDYR</sequence>